<name>A0ABS4K6A5_9CLOT</name>
<evidence type="ECO:0000313" key="5">
    <source>
        <dbReference type="Proteomes" id="UP001519308"/>
    </source>
</evidence>
<accession>A0ABS4K6A5</accession>
<organism evidence="4 5">
    <name type="scientific">Clostridium punense</name>
    <dbReference type="NCBI Taxonomy" id="1054297"/>
    <lineage>
        <taxon>Bacteria</taxon>
        <taxon>Bacillati</taxon>
        <taxon>Bacillota</taxon>
        <taxon>Clostridia</taxon>
        <taxon>Eubacteriales</taxon>
        <taxon>Clostridiaceae</taxon>
        <taxon>Clostridium</taxon>
    </lineage>
</organism>
<evidence type="ECO:0000259" key="3">
    <source>
        <dbReference type="PROSITE" id="PS51186"/>
    </source>
</evidence>
<reference evidence="4 5" key="1">
    <citation type="submission" date="2021-03" db="EMBL/GenBank/DDBJ databases">
        <title>Genomic Encyclopedia of Type Strains, Phase IV (KMG-IV): sequencing the most valuable type-strain genomes for metagenomic binning, comparative biology and taxonomic classification.</title>
        <authorList>
            <person name="Goeker M."/>
        </authorList>
    </citation>
    <scope>NUCLEOTIDE SEQUENCE [LARGE SCALE GENOMIC DNA]</scope>
    <source>
        <strain evidence="4 5">DSM 28650</strain>
    </source>
</reference>
<dbReference type="PROSITE" id="PS51186">
    <property type="entry name" value="GNAT"/>
    <property type="match status" value="1"/>
</dbReference>
<dbReference type="Pfam" id="PF00583">
    <property type="entry name" value="Acetyltransf_1"/>
    <property type="match status" value="1"/>
</dbReference>
<evidence type="ECO:0000256" key="1">
    <source>
        <dbReference type="ARBA" id="ARBA00022679"/>
    </source>
</evidence>
<evidence type="ECO:0000256" key="2">
    <source>
        <dbReference type="ARBA" id="ARBA00023315"/>
    </source>
</evidence>
<dbReference type="CDD" id="cd04301">
    <property type="entry name" value="NAT_SF"/>
    <property type="match status" value="1"/>
</dbReference>
<dbReference type="Proteomes" id="UP001519308">
    <property type="component" value="Unassembled WGS sequence"/>
</dbReference>
<keyword evidence="5" id="KW-1185">Reference proteome</keyword>
<keyword evidence="2" id="KW-0012">Acyltransferase</keyword>
<dbReference type="Gene3D" id="3.40.630.30">
    <property type="match status" value="1"/>
</dbReference>
<feature type="domain" description="N-acetyltransferase" evidence="3">
    <location>
        <begin position="4"/>
        <end position="148"/>
    </location>
</feature>
<dbReference type="InterPro" id="IPR051016">
    <property type="entry name" value="Diverse_Substrate_AcTransf"/>
</dbReference>
<evidence type="ECO:0000313" key="4">
    <source>
        <dbReference type="EMBL" id="MBP2022681.1"/>
    </source>
</evidence>
<dbReference type="InterPro" id="IPR016181">
    <property type="entry name" value="Acyl_CoA_acyltransferase"/>
</dbReference>
<dbReference type="PANTHER" id="PTHR10545">
    <property type="entry name" value="DIAMINE N-ACETYLTRANSFERASE"/>
    <property type="match status" value="1"/>
</dbReference>
<gene>
    <name evidence="4" type="ORF">J2Z44_002504</name>
</gene>
<dbReference type="InterPro" id="IPR000182">
    <property type="entry name" value="GNAT_dom"/>
</dbReference>
<sequence length="148" mass="17428">MENFIIRQCIYDDLDYVISLQEQWAKEDITYGLIPANKEYLFERLGKYFLVAEEQENIIGFVTGVINKAKNMTIFSDGELYIEIEDIYVSKNNRGQGIGNILLNKVLEISKENGIERSLLYSSTKDMESIIKFYKNHHYKTWCIQMFK</sequence>
<dbReference type="RefSeq" id="WP_021285302.1">
    <property type="nucleotide sequence ID" value="NZ_JAGGLL010000018.1"/>
</dbReference>
<protein>
    <submittedName>
        <fullName evidence="4">Ribosomal protein S18 acetylase RimI-like enzyme</fullName>
    </submittedName>
</protein>
<dbReference type="SUPFAM" id="SSF55729">
    <property type="entry name" value="Acyl-CoA N-acyltransferases (Nat)"/>
    <property type="match status" value="1"/>
</dbReference>
<comment type="caution">
    <text evidence="4">The sequence shown here is derived from an EMBL/GenBank/DDBJ whole genome shotgun (WGS) entry which is preliminary data.</text>
</comment>
<dbReference type="EMBL" id="JAGGLL010000018">
    <property type="protein sequence ID" value="MBP2022681.1"/>
    <property type="molecule type" value="Genomic_DNA"/>
</dbReference>
<dbReference type="PANTHER" id="PTHR10545:SF29">
    <property type="entry name" value="GH14572P-RELATED"/>
    <property type="match status" value="1"/>
</dbReference>
<proteinExistence type="predicted"/>
<keyword evidence="1" id="KW-0808">Transferase</keyword>